<feature type="non-terminal residue" evidence="2">
    <location>
        <position position="1"/>
    </location>
</feature>
<protein>
    <submittedName>
        <fullName evidence="2">Uncharacterized protein</fullName>
    </submittedName>
</protein>
<name>A0A0B6Y1L8_9EUPU</name>
<feature type="compositionally biased region" description="Polar residues" evidence="1">
    <location>
        <begin position="87"/>
        <end position="102"/>
    </location>
</feature>
<reference evidence="2" key="1">
    <citation type="submission" date="2014-12" db="EMBL/GenBank/DDBJ databases">
        <title>Insight into the proteome of Arion vulgaris.</title>
        <authorList>
            <person name="Aradska J."/>
            <person name="Bulat T."/>
            <person name="Smidak R."/>
            <person name="Sarate P."/>
            <person name="Gangsoo J."/>
            <person name="Sialana F."/>
            <person name="Bilban M."/>
            <person name="Lubec G."/>
        </authorList>
    </citation>
    <scope>NUCLEOTIDE SEQUENCE</scope>
    <source>
        <tissue evidence="2">Skin</tissue>
    </source>
</reference>
<organism evidence="2">
    <name type="scientific">Arion vulgaris</name>
    <dbReference type="NCBI Taxonomy" id="1028688"/>
    <lineage>
        <taxon>Eukaryota</taxon>
        <taxon>Metazoa</taxon>
        <taxon>Spiralia</taxon>
        <taxon>Lophotrochozoa</taxon>
        <taxon>Mollusca</taxon>
        <taxon>Gastropoda</taxon>
        <taxon>Heterobranchia</taxon>
        <taxon>Euthyneura</taxon>
        <taxon>Panpulmonata</taxon>
        <taxon>Eupulmonata</taxon>
        <taxon>Stylommatophora</taxon>
        <taxon>Helicina</taxon>
        <taxon>Arionoidea</taxon>
        <taxon>Arionidae</taxon>
        <taxon>Arion</taxon>
    </lineage>
</organism>
<accession>A0A0B6Y1L8</accession>
<evidence type="ECO:0000313" key="2">
    <source>
        <dbReference type="EMBL" id="CEK50024.1"/>
    </source>
</evidence>
<feature type="compositionally biased region" description="Basic and acidic residues" evidence="1">
    <location>
        <begin position="103"/>
        <end position="112"/>
    </location>
</feature>
<dbReference type="EMBL" id="HACG01003159">
    <property type="protein sequence ID" value="CEK50024.1"/>
    <property type="molecule type" value="Transcribed_RNA"/>
</dbReference>
<sequence>AWGKREDKKEQLSALSLKEDKISGKTWDNAAAVRENVKMVYADNKLQELPLETSSLYNKGLRWQRSVSQIRNWRDMGVWGKRPSWSKTGFTSWGKRSSATNRDTFENEHNREPPLNGYEARPMQNSDEVFYQIPEGDLTHT</sequence>
<evidence type="ECO:0000256" key="1">
    <source>
        <dbReference type="SAM" id="MobiDB-lite"/>
    </source>
</evidence>
<feature type="region of interest" description="Disordered" evidence="1">
    <location>
        <begin position="87"/>
        <end position="126"/>
    </location>
</feature>
<proteinExistence type="predicted"/>
<gene>
    <name evidence="2" type="primary">ORF9646</name>
</gene>
<dbReference type="AlphaFoldDB" id="A0A0B6Y1L8"/>